<sequence>MQALKAIRCFTGAWTIINTTLTNETTGEIIPQWHGNYPNGITIYTKWKQTSFLITANDRTHPELRPGELELPAGPTDSDARWALIGKNTLAAGGSYLLSRHLEPEDSEDEDKFRE</sequence>
<dbReference type="InterPro" id="IPR024311">
    <property type="entry name" value="Lipocalin-like"/>
</dbReference>
<dbReference type="Pfam" id="PF13924">
    <property type="entry name" value="Lipocalin_5"/>
    <property type="match status" value="1"/>
</dbReference>
<dbReference type="AlphaFoldDB" id="A0A1W2TTB0"/>
<dbReference type="STRING" id="77044.A0A1W2TTB0"/>
<dbReference type="EMBL" id="DF977512">
    <property type="protein sequence ID" value="GAP91793.1"/>
    <property type="molecule type" value="Genomic_DNA"/>
</dbReference>
<protein>
    <recommendedName>
        <fullName evidence="1">Lipocalin-like domain-containing protein</fullName>
    </recommendedName>
</protein>
<evidence type="ECO:0000259" key="1">
    <source>
        <dbReference type="Pfam" id="PF13924"/>
    </source>
</evidence>
<evidence type="ECO:0000313" key="2">
    <source>
        <dbReference type="EMBL" id="GAP91793.1"/>
    </source>
</evidence>
<gene>
    <name evidence="2" type="ORF">SAMD00023353_6700540</name>
</gene>
<keyword evidence="3" id="KW-1185">Reference proteome</keyword>
<name>A0A1W2TTB0_ROSNE</name>
<reference evidence="2" key="1">
    <citation type="submission" date="2016-03" db="EMBL/GenBank/DDBJ databases">
        <title>Draft genome sequence of Rosellinia necatrix.</title>
        <authorList>
            <person name="Kanematsu S."/>
        </authorList>
    </citation>
    <scope>NUCLEOTIDE SEQUENCE [LARGE SCALE GENOMIC DNA]</scope>
    <source>
        <strain evidence="2">W97</strain>
    </source>
</reference>
<dbReference type="Proteomes" id="UP000054516">
    <property type="component" value="Unassembled WGS sequence"/>
</dbReference>
<organism evidence="2">
    <name type="scientific">Rosellinia necatrix</name>
    <name type="common">White root-rot fungus</name>
    <dbReference type="NCBI Taxonomy" id="77044"/>
    <lineage>
        <taxon>Eukaryota</taxon>
        <taxon>Fungi</taxon>
        <taxon>Dikarya</taxon>
        <taxon>Ascomycota</taxon>
        <taxon>Pezizomycotina</taxon>
        <taxon>Sordariomycetes</taxon>
        <taxon>Xylariomycetidae</taxon>
        <taxon>Xylariales</taxon>
        <taxon>Xylariaceae</taxon>
        <taxon>Rosellinia</taxon>
    </lineage>
</organism>
<evidence type="ECO:0000313" key="3">
    <source>
        <dbReference type="Proteomes" id="UP000054516"/>
    </source>
</evidence>
<accession>A0A1W2TTB0</accession>
<dbReference type="OrthoDB" id="3904217at2759"/>
<feature type="domain" description="Lipocalin-like" evidence="1">
    <location>
        <begin position="12"/>
        <end position="98"/>
    </location>
</feature>
<proteinExistence type="predicted"/>